<dbReference type="Pfam" id="PF05936">
    <property type="entry name" value="T6SS_VasE"/>
    <property type="match status" value="1"/>
</dbReference>
<organism evidence="1 2">
    <name type="scientific">Piscirickettsia litoralis</name>
    <dbReference type="NCBI Taxonomy" id="1891921"/>
    <lineage>
        <taxon>Bacteria</taxon>
        <taxon>Pseudomonadati</taxon>
        <taxon>Pseudomonadota</taxon>
        <taxon>Gammaproteobacteria</taxon>
        <taxon>Thiotrichales</taxon>
        <taxon>Piscirickettsiaceae</taxon>
        <taxon>Piscirickettsia</taxon>
    </lineage>
</organism>
<dbReference type="NCBIfam" id="TIGR03353">
    <property type="entry name" value="VI_chp_4"/>
    <property type="match status" value="1"/>
</dbReference>
<keyword evidence="2" id="KW-1185">Reference proteome</keyword>
<dbReference type="Proteomes" id="UP000094329">
    <property type="component" value="Unassembled WGS sequence"/>
</dbReference>
<dbReference type="EMBL" id="MDTU01000004">
    <property type="protein sequence ID" value="ODN41251.1"/>
    <property type="molecule type" value="Genomic_DNA"/>
</dbReference>
<evidence type="ECO:0000313" key="1">
    <source>
        <dbReference type="EMBL" id="ODN41251.1"/>
    </source>
</evidence>
<evidence type="ECO:0000313" key="2">
    <source>
        <dbReference type="Proteomes" id="UP000094329"/>
    </source>
</evidence>
<evidence type="ECO:0008006" key="3">
    <source>
        <dbReference type="Google" id="ProtNLM"/>
    </source>
</evidence>
<gene>
    <name evidence="1" type="ORF">BGC07_16890</name>
</gene>
<accession>A0ABX2ZXA1</accession>
<reference evidence="1 2" key="1">
    <citation type="submission" date="2016-08" db="EMBL/GenBank/DDBJ databases">
        <title>Draft genome sequence of Candidatus Piscirickettsia litoralis, from seawater.</title>
        <authorList>
            <person name="Wan X."/>
            <person name="Lee A.J."/>
            <person name="Hou S."/>
            <person name="Donachie S.P."/>
        </authorList>
    </citation>
    <scope>NUCLEOTIDE SEQUENCE [LARGE SCALE GENOMIC DNA]</scope>
    <source>
        <strain evidence="1 2">Y2</strain>
    </source>
</reference>
<proteinExistence type="predicted"/>
<dbReference type="RefSeq" id="WP_069314240.1">
    <property type="nucleotide sequence ID" value="NZ_MDTU01000004.1"/>
</dbReference>
<name>A0ABX2ZXA1_9GAMM</name>
<dbReference type="InterPro" id="IPR010263">
    <property type="entry name" value="T6SS_TssK"/>
</dbReference>
<protein>
    <recommendedName>
        <fullName evidence="3">Type VI secretion system baseplate subunit TssK</fullName>
    </recommendedName>
</protein>
<comment type="caution">
    <text evidence="1">The sequence shown here is derived from an EMBL/GenBank/DDBJ whole genome shotgun (WGS) entry which is preliminary data.</text>
</comment>
<sequence>MLKPKWYNDQYLYPEHFECLTEYLMAQQKFGNASNGIPNYGLLDIRWSDTEMQLGILKFSKLSFLTYEGEYIDIGKNATINSLDLNNFDKEHIGIYLNLIANEDFYQNTENGKITLLKEKILLSDKIIPNSKFTMKVFDLDRKVGDGFKVNDSFIAPSFSIATQCFDEVEKVTEKLIQELKLYAKKKSLDASPSYRIFIRLLINEVQFLLVNSKNLVQCHPIHFFQKLTKIYALVVDVDNIDSGLLSYSHDNFAIAFNKLTGVIFVELARKLNKFSHIDYYVENNIVYTTRLEITEDSDLILIMKEKYIRQVKVCSPSRINTIVSRSLSGASLIDQDKYRGIFNERSGYKALFIKKDHEFEYIKKDNKLSLLNYPILGGNELSIIKV</sequence>